<evidence type="ECO:0000313" key="2">
    <source>
        <dbReference type="Proteomes" id="UP001374599"/>
    </source>
</evidence>
<comment type="caution">
    <text evidence="1">The sequence shown here is derived from an EMBL/GenBank/DDBJ whole genome shotgun (WGS) entry which is preliminary data.</text>
</comment>
<gene>
    <name evidence="1" type="ORF">AN2V17_45180</name>
</gene>
<accession>A0ACB5URG2</accession>
<name>A0ACB5URG2_9FIRM</name>
<reference evidence="1" key="1">
    <citation type="submission" date="2023-09" db="EMBL/GenBank/DDBJ databases">
        <title>Vallitalea sediminicola and Vallitalea maricola sp. nov., anaerobic bacteria isolated from marine sediment.</title>
        <authorList>
            <person name="Hirano S."/>
            <person name="Maeda A."/>
            <person name="Terahara T."/>
            <person name="Mori K."/>
            <person name="Hamada M."/>
            <person name="Matsumoto R."/>
            <person name="Kobayashi T."/>
        </authorList>
    </citation>
    <scope>NUCLEOTIDE SEQUENCE</scope>
    <source>
        <strain evidence="1">AN17-2</strain>
    </source>
</reference>
<evidence type="ECO:0000313" key="1">
    <source>
        <dbReference type="EMBL" id="GMQ65275.1"/>
    </source>
</evidence>
<dbReference type="Proteomes" id="UP001374599">
    <property type="component" value="Unassembled WGS sequence"/>
</dbReference>
<protein>
    <submittedName>
        <fullName evidence="1">Uncharacterized protein</fullName>
    </submittedName>
</protein>
<organism evidence="1 2">
    <name type="scientific">Vallitalea maricola</name>
    <dbReference type="NCBI Taxonomy" id="3074433"/>
    <lineage>
        <taxon>Bacteria</taxon>
        <taxon>Bacillati</taxon>
        <taxon>Bacillota</taxon>
        <taxon>Clostridia</taxon>
        <taxon>Lachnospirales</taxon>
        <taxon>Vallitaleaceae</taxon>
        <taxon>Vallitalea</taxon>
    </lineage>
</organism>
<dbReference type="EMBL" id="BTPU01000105">
    <property type="protein sequence ID" value="GMQ65275.1"/>
    <property type="molecule type" value="Genomic_DNA"/>
</dbReference>
<keyword evidence="2" id="KW-1185">Reference proteome</keyword>
<proteinExistence type="predicted"/>
<sequence length="92" mass="10660">MNNVKTKDKQSRTCANCVNNTKDGCIAMSRKIGTNCFAWCDNRERIRRIDDMINYSGGYLVSQNNRPLLTQKRKLVKAMNETKKNDKFKVII</sequence>